<dbReference type="AlphaFoldDB" id="Q3V5K3"/>
<proteinExistence type="predicted"/>
<name>Q3V5K3_CAEEL</name>
<evidence type="ECO:0000313" key="2">
    <source>
        <dbReference type="Proteomes" id="UP000001940"/>
    </source>
</evidence>
<dbReference type="GeneID" id="3896873"/>
<dbReference type="Proteomes" id="UP000001940">
    <property type="component" value="Chromosome X"/>
</dbReference>
<gene>
    <name evidence="1" type="ORF">CELE_Y75D11A.6</name>
    <name evidence="1 3" type="ORF">Y75D11A.6</name>
</gene>
<evidence type="ECO:0000313" key="3">
    <source>
        <dbReference type="WormBase" id="Y75D11A.6"/>
    </source>
</evidence>
<dbReference type="EMBL" id="BX284606">
    <property type="protein sequence ID" value="CCD68967.1"/>
    <property type="molecule type" value="Genomic_DNA"/>
</dbReference>
<dbReference type="CTD" id="3896873"/>
<accession>Q3V5K3</accession>
<protein>
    <submittedName>
        <fullName evidence="1">Type II toxin-antitoxin system RelE/ParE family toxin</fullName>
    </submittedName>
</protein>
<dbReference type="STRING" id="6239.Y75D11A.6.1"/>
<keyword evidence="2" id="KW-1185">Reference proteome</keyword>
<dbReference type="PaxDb" id="6239-Y75D11A.6"/>
<dbReference type="UCSC" id="Y75D11A.6">
    <property type="organism name" value="c. elegans"/>
</dbReference>
<reference evidence="1 2" key="1">
    <citation type="journal article" date="1998" name="Science">
        <title>Genome sequence of the nematode C. elegans: a platform for investigating biology.</title>
        <authorList>
            <consortium name="The C. elegans sequencing consortium"/>
            <person name="Sulson J.E."/>
            <person name="Waterston R."/>
        </authorList>
    </citation>
    <scope>NUCLEOTIDE SEQUENCE [LARGE SCALE GENOMIC DNA]</scope>
    <source>
        <strain evidence="1 2">Bristol N2</strain>
    </source>
</reference>
<dbReference type="InParanoid" id="Q3V5K3"/>
<dbReference type="WormBase" id="Y75D11A.6">
    <property type="protein sequence ID" value="CE38915"/>
    <property type="gene ID" value="WBGene00044561"/>
</dbReference>
<dbReference type="SMR" id="Q3V5K3"/>
<sequence length="39" mass="4725">MSNWGGNRAQIEYAAMDSIILYDVEVEYERIMNARRRRF</sequence>
<evidence type="ECO:0000313" key="1">
    <source>
        <dbReference type="EMBL" id="CCD68967.1"/>
    </source>
</evidence>
<dbReference type="HOGENOM" id="CLU_3320516_0_0_1"/>
<dbReference type="RefSeq" id="NP_001033573.1">
    <property type="nucleotide sequence ID" value="NM_001038484.1"/>
</dbReference>
<dbReference type="AGR" id="WB:WBGene00044561"/>
<organism evidence="1 2">
    <name type="scientific">Caenorhabditis elegans</name>
    <dbReference type="NCBI Taxonomy" id="6239"/>
    <lineage>
        <taxon>Eukaryota</taxon>
        <taxon>Metazoa</taxon>
        <taxon>Ecdysozoa</taxon>
        <taxon>Nematoda</taxon>
        <taxon>Chromadorea</taxon>
        <taxon>Rhabditida</taxon>
        <taxon>Rhabditina</taxon>
        <taxon>Rhabditomorpha</taxon>
        <taxon>Rhabditoidea</taxon>
        <taxon>Rhabditidae</taxon>
        <taxon>Peloderinae</taxon>
        <taxon>Caenorhabditis</taxon>
    </lineage>
</organism>
<dbReference type="KEGG" id="cel:CELE_Y75D11A.6"/>